<proteinExistence type="predicted"/>
<gene>
    <name evidence="1" type="ORF">GA0061098_10644</name>
</gene>
<accession>A0A1C3XUT1</accession>
<reference evidence="2" key="1">
    <citation type="submission" date="2016-08" db="EMBL/GenBank/DDBJ databases">
        <authorList>
            <person name="Varghese N."/>
            <person name="Submissions Spin"/>
        </authorList>
    </citation>
    <scope>NUCLEOTIDE SEQUENCE [LARGE SCALE GENOMIC DNA]</scope>
    <source>
        <strain evidence="2">ERR11</strain>
    </source>
</reference>
<dbReference type="AlphaFoldDB" id="A0A1C3XUT1"/>
<dbReference type="EMBL" id="FMAI01000064">
    <property type="protein sequence ID" value="SCB55979.1"/>
    <property type="molecule type" value="Genomic_DNA"/>
</dbReference>
<evidence type="ECO:0000313" key="2">
    <source>
        <dbReference type="Proteomes" id="UP000199184"/>
    </source>
</evidence>
<organism evidence="1 2">
    <name type="scientific">Bradyrhizobium shewense</name>
    <dbReference type="NCBI Taxonomy" id="1761772"/>
    <lineage>
        <taxon>Bacteria</taxon>
        <taxon>Pseudomonadati</taxon>
        <taxon>Pseudomonadota</taxon>
        <taxon>Alphaproteobacteria</taxon>
        <taxon>Hyphomicrobiales</taxon>
        <taxon>Nitrobacteraceae</taxon>
        <taxon>Bradyrhizobium</taxon>
    </lineage>
</organism>
<name>A0A1C3XUT1_9BRAD</name>
<protein>
    <submittedName>
        <fullName evidence="1">Uncharacterized protein</fullName>
    </submittedName>
</protein>
<evidence type="ECO:0000313" key="1">
    <source>
        <dbReference type="EMBL" id="SCB55979.1"/>
    </source>
</evidence>
<dbReference type="RefSeq" id="WP_091967915.1">
    <property type="nucleotide sequence ID" value="NZ_FMAI01000064.1"/>
</dbReference>
<keyword evidence="2" id="KW-1185">Reference proteome</keyword>
<dbReference type="Proteomes" id="UP000199184">
    <property type="component" value="Unassembled WGS sequence"/>
</dbReference>
<sequence length="217" mass="24746">MTKHRPSPSKAGRRPQQFEKLLEAMGIGDSADNLDHFDRYATTRNLEEIERHYSRQLAVVSPPDRKLVKQYCAAITKVLSLSNKIGPEFFTGEIEKAGWARRNPHADDMTLLMLAEEHGDKRDEVVAVLTERRRDVEHWLKVGSDTYHKRVVTKLAVEPFVRLLIERGTISSSKPLPRSQLVQLVEALFDWLGVEQRLRLTSVTIATTARRLANAKP</sequence>